<keyword evidence="1" id="KW-0175">Coiled coil</keyword>
<feature type="compositionally biased region" description="Polar residues" evidence="2">
    <location>
        <begin position="295"/>
        <end position="315"/>
    </location>
</feature>
<reference evidence="3" key="1">
    <citation type="submission" date="2017-05" db="UniProtKB">
        <authorList>
            <consortium name="EnsemblMetazoa"/>
        </authorList>
    </citation>
    <scope>IDENTIFICATION</scope>
</reference>
<accession>A0A1X7TWY9</accession>
<feature type="coiled-coil region" evidence="1">
    <location>
        <begin position="7"/>
        <end position="73"/>
    </location>
</feature>
<feature type="region of interest" description="Disordered" evidence="2">
    <location>
        <begin position="258"/>
        <end position="315"/>
    </location>
</feature>
<proteinExistence type="predicted"/>
<dbReference type="InParanoid" id="A0A1X7TWY9"/>
<evidence type="ECO:0000256" key="2">
    <source>
        <dbReference type="SAM" id="MobiDB-lite"/>
    </source>
</evidence>
<evidence type="ECO:0000313" key="3">
    <source>
        <dbReference type="EnsemblMetazoa" id="Aqu2.1.19757_001"/>
    </source>
</evidence>
<name>A0A1X7TWY9_AMPQE</name>
<organism evidence="3">
    <name type="scientific">Amphimedon queenslandica</name>
    <name type="common">Sponge</name>
    <dbReference type="NCBI Taxonomy" id="400682"/>
    <lineage>
        <taxon>Eukaryota</taxon>
        <taxon>Metazoa</taxon>
        <taxon>Porifera</taxon>
        <taxon>Demospongiae</taxon>
        <taxon>Heteroscleromorpha</taxon>
        <taxon>Haplosclerida</taxon>
        <taxon>Niphatidae</taxon>
        <taxon>Amphimedon</taxon>
    </lineage>
</organism>
<protein>
    <submittedName>
        <fullName evidence="3">Uncharacterized protein</fullName>
    </submittedName>
</protein>
<sequence length="512" mass="57522">MQRGQYLSKKIEDYEKLKAKVAEILEEKTQVEEKKQIITEDYEKLKLNVAELLEEKEEQYLKEKQIIIDLKEKEWYIAKLVKERQERALKQPIKETISIGLQFNYLIPSMDSLDSSVIIAEQKLFILQGDRSHSLQWEKYGFRLECPQGAVSKDTEVAVTALAGGNFKVPKGTVLVSAVYAISVSKALLKPLVIELQHCVDLRNTSQTGCLKFVRAPLKSPYQFSIVEGGCFRAGKRYGSIKCEQFCCMGIVAEMSNGDTPSDSESEEGYETPPEGSTDDTHNDSGNGAGETSERTASPINTGLSQESVTDDSNQRVQDVVLTSGAYNVSNESTEDEVKQKPNEDKGVTLLYTGMMYHEEKKVNQWMTTFSVVRDLEVLQQVWNEHPEAEKDGPFVIFKYNQLDGILQLCLQDTPSLESGWAVHPNQSPMQIRQYVVDKFIDNPMCSSIHISVYAEIGVAKKPLHCPIELTGIDPSIIIYINRIPPLLSMIDSTSSSSFSASISQTRRKTEE</sequence>
<dbReference type="AlphaFoldDB" id="A0A1X7TWY9"/>
<dbReference type="EnsemblMetazoa" id="Aqu2.1.19757_001">
    <property type="protein sequence ID" value="Aqu2.1.19757_001"/>
    <property type="gene ID" value="Aqu2.1.19757"/>
</dbReference>
<evidence type="ECO:0000256" key="1">
    <source>
        <dbReference type="SAM" id="Coils"/>
    </source>
</evidence>
<dbReference type="OrthoDB" id="5973910at2759"/>